<reference evidence="1 2" key="1">
    <citation type="journal article" date="2018" name="Sci. Rep.">
        <title>Comparative analysis of the Pocillopora damicornis genome highlights role of immune system in coral evolution.</title>
        <authorList>
            <person name="Cunning R."/>
            <person name="Bay R.A."/>
            <person name="Gillette P."/>
            <person name="Baker A.C."/>
            <person name="Traylor-Knowles N."/>
        </authorList>
    </citation>
    <scope>NUCLEOTIDE SEQUENCE [LARGE SCALE GENOMIC DNA]</scope>
    <source>
        <strain evidence="1">RSMAS</strain>
        <tissue evidence="1">Whole animal</tissue>
    </source>
</reference>
<dbReference type="OrthoDB" id="5947521at2759"/>
<name>A0A3M6U4V4_POCDA</name>
<protein>
    <submittedName>
        <fullName evidence="1">Uncharacterized protein</fullName>
    </submittedName>
</protein>
<proteinExistence type="predicted"/>
<gene>
    <name evidence="1" type="ORF">pdam_00001502</name>
</gene>
<dbReference type="Proteomes" id="UP000275408">
    <property type="component" value="Unassembled WGS sequence"/>
</dbReference>
<comment type="caution">
    <text evidence="1">The sequence shown here is derived from an EMBL/GenBank/DDBJ whole genome shotgun (WGS) entry which is preliminary data.</text>
</comment>
<sequence>MQKNNGCETVQVSYRSKVEFNVTKALIRSRSDCFLESKRARERMLKEKEFENRTPWDIKPPDFTLQIYRPKPPKRNTRESMIPGYNEDEWNERAKERNKQRIEFKPISLPKILQPPVSHKVPFSTQFRIPDSHAAKIKYVREGVHKRDPYVTPGPHAFRGDNFRPLENPKTYGLPEFETTYDHDPGNLKFKSRTLNVLHDPYTDQFINCKDGYRKQMITYKEEECEWDKSLILYKGPYKKGHLPGSALMRQIAKQLPWCSPQDKIEQFSRPDIFDNKTADWLEVTAHSKELNRI</sequence>
<dbReference type="EMBL" id="RCHS01002239">
    <property type="protein sequence ID" value="RMX48725.1"/>
    <property type="molecule type" value="Genomic_DNA"/>
</dbReference>
<evidence type="ECO:0000313" key="1">
    <source>
        <dbReference type="EMBL" id="RMX48725.1"/>
    </source>
</evidence>
<organism evidence="1 2">
    <name type="scientific">Pocillopora damicornis</name>
    <name type="common">Cauliflower coral</name>
    <name type="synonym">Millepora damicornis</name>
    <dbReference type="NCBI Taxonomy" id="46731"/>
    <lineage>
        <taxon>Eukaryota</taxon>
        <taxon>Metazoa</taxon>
        <taxon>Cnidaria</taxon>
        <taxon>Anthozoa</taxon>
        <taxon>Hexacorallia</taxon>
        <taxon>Scleractinia</taxon>
        <taxon>Astrocoeniina</taxon>
        <taxon>Pocilloporidae</taxon>
        <taxon>Pocillopora</taxon>
    </lineage>
</organism>
<accession>A0A3M6U4V4</accession>
<dbReference type="AlphaFoldDB" id="A0A3M6U4V4"/>
<keyword evidence="2" id="KW-1185">Reference proteome</keyword>
<evidence type="ECO:0000313" key="2">
    <source>
        <dbReference type="Proteomes" id="UP000275408"/>
    </source>
</evidence>